<gene>
    <name evidence="1" type="ORF">IL38_23980</name>
</gene>
<protein>
    <submittedName>
        <fullName evidence="1">Uncharacterized protein</fullName>
    </submittedName>
</protein>
<keyword evidence="2" id="KW-1185">Reference proteome</keyword>
<reference evidence="1 2" key="1">
    <citation type="journal article" date="2014" name="PLoS ONE">
        <title>Identification and Characterization of a New Erythromycin Biosynthetic Gene Cluster in Actinopolyspora erythraea YIM90600, a Novel Erythronolide-Producing Halophilic Actinomycete Isolated from Salt Field.</title>
        <authorList>
            <person name="Chen D."/>
            <person name="Feng J."/>
            <person name="Huang L."/>
            <person name="Zhang Q."/>
            <person name="Wu J."/>
            <person name="Zhu X."/>
            <person name="Duan Y."/>
            <person name="Xu Z."/>
        </authorList>
    </citation>
    <scope>NUCLEOTIDE SEQUENCE [LARGE SCALE GENOMIC DNA]</scope>
    <source>
        <strain evidence="1 2">YIM90600</strain>
    </source>
</reference>
<sequence length="196" mass="21676">MPQSAAEIEQVFTLDEVRLTAPNTPVHAAMEEWADETGQDPASERAQRVFDIARSRPDISGSCTPDQRDLIIRASGHLYTLRPSLPEEYCAYIVRGTLFATLGWPSPKDSRPRSYAVEVDRRVLALAGTPAEAIMMLLAHSGIDPHTLPTLVRTLLTSLTSEAVDTVFDIARSDSDIGLDAFPIPEIDQWVIYRNT</sequence>
<evidence type="ECO:0000313" key="2">
    <source>
        <dbReference type="Proteomes" id="UP000029737"/>
    </source>
</evidence>
<organism evidence="1 2">
    <name type="scientific">Actinopolyspora erythraea</name>
    <dbReference type="NCBI Taxonomy" id="414996"/>
    <lineage>
        <taxon>Bacteria</taxon>
        <taxon>Bacillati</taxon>
        <taxon>Actinomycetota</taxon>
        <taxon>Actinomycetes</taxon>
        <taxon>Actinopolysporales</taxon>
        <taxon>Actinopolysporaceae</taxon>
        <taxon>Actinopolyspora</taxon>
    </lineage>
</organism>
<comment type="caution">
    <text evidence="1">The sequence shown here is derived from an EMBL/GenBank/DDBJ whole genome shotgun (WGS) entry which is preliminary data.</text>
</comment>
<dbReference type="Proteomes" id="UP000029737">
    <property type="component" value="Unassembled WGS sequence"/>
</dbReference>
<accession>A0ABR4WY96</accession>
<dbReference type="EMBL" id="JPMV01000046">
    <property type="protein sequence ID" value="KGI79360.1"/>
    <property type="molecule type" value="Genomic_DNA"/>
</dbReference>
<name>A0ABR4WY96_9ACTN</name>
<evidence type="ECO:0000313" key="1">
    <source>
        <dbReference type="EMBL" id="KGI79360.1"/>
    </source>
</evidence>
<proteinExistence type="predicted"/>